<dbReference type="EMBL" id="CM035418">
    <property type="protein sequence ID" value="KAH7420656.1"/>
    <property type="molecule type" value="Genomic_DNA"/>
</dbReference>
<organism evidence="1 2">
    <name type="scientific">Ceratopteris richardii</name>
    <name type="common">Triangle waterfern</name>
    <dbReference type="NCBI Taxonomy" id="49495"/>
    <lineage>
        <taxon>Eukaryota</taxon>
        <taxon>Viridiplantae</taxon>
        <taxon>Streptophyta</taxon>
        <taxon>Embryophyta</taxon>
        <taxon>Tracheophyta</taxon>
        <taxon>Polypodiopsida</taxon>
        <taxon>Polypodiidae</taxon>
        <taxon>Polypodiales</taxon>
        <taxon>Pteridineae</taxon>
        <taxon>Pteridaceae</taxon>
        <taxon>Parkerioideae</taxon>
        <taxon>Ceratopteris</taxon>
    </lineage>
</organism>
<dbReference type="Proteomes" id="UP000825935">
    <property type="component" value="Chromosome 13"/>
</dbReference>
<dbReference type="OMA" id="AYATHCK"/>
<proteinExistence type="predicted"/>
<sequence>MLLAGKKKSTPKQELNSAFSMKDLGEAEHILEKYIEKVPDRFNVADAKPLGVPLKPHVKLSKDDCPKDDDVANYMKSLVYASACGSLMYAMVATRPHIAHAMGVSRFMANFGKVHWEEVKSILRYLKGTKGKCLCYGKVPLELKGSCDLDISRCSVAYATHCKRWQLLQCNSTLRMRSQRVAKKAKSKTLANMPKMVRKEGSLIL</sequence>
<gene>
    <name evidence="1" type="ORF">KP509_13G016000</name>
</gene>
<dbReference type="PANTHER" id="PTHR11439">
    <property type="entry name" value="GAG-POL-RELATED RETROTRANSPOSON"/>
    <property type="match status" value="1"/>
</dbReference>
<evidence type="ECO:0000313" key="2">
    <source>
        <dbReference type="Proteomes" id="UP000825935"/>
    </source>
</evidence>
<accession>A0A8T2TFS9</accession>
<evidence type="ECO:0000313" key="1">
    <source>
        <dbReference type="EMBL" id="KAH7420656.1"/>
    </source>
</evidence>
<reference evidence="1" key="1">
    <citation type="submission" date="2021-08" db="EMBL/GenBank/DDBJ databases">
        <title>WGS assembly of Ceratopteris richardii.</title>
        <authorList>
            <person name="Marchant D.B."/>
            <person name="Chen G."/>
            <person name="Jenkins J."/>
            <person name="Shu S."/>
            <person name="Leebens-Mack J."/>
            <person name="Grimwood J."/>
            <person name="Schmutz J."/>
            <person name="Soltis P."/>
            <person name="Soltis D."/>
            <person name="Chen Z.-H."/>
        </authorList>
    </citation>
    <scope>NUCLEOTIDE SEQUENCE</scope>
    <source>
        <strain evidence="1">Whitten #5841</strain>
        <tissue evidence="1">Leaf</tissue>
    </source>
</reference>
<dbReference type="AlphaFoldDB" id="A0A8T2TFS9"/>
<comment type="caution">
    <text evidence="1">The sequence shown here is derived from an EMBL/GenBank/DDBJ whole genome shotgun (WGS) entry which is preliminary data.</text>
</comment>
<keyword evidence="2" id="KW-1185">Reference proteome</keyword>
<name>A0A8T2TFS9_CERRI</name>
<protein>
    <recommendedName>
        <fullName evidence="3">Retrovirus-related Pol polyprotein from transposon TNT 1-94</fullName>
    </recommendedName>
</protein>
<dbReference type="PANTHER" id="PTHR11439:SF467">
    <property type="entry name" value="INTEGRASE CATALYTIC DOMAIN-CONTAINING PROTEIN"/>
    <property type="match status" value="1"/>
</dbReference>
<evidence type="ECO:0008006" key="3">
    <source>
        <dbReference type="Google" id="ProtNLM"/>
    </source>
</evidence>
<dbReference type="OrthoDB" id="430476at2759"/>